<feature type="compositionally biased region" description="Low complexity" evidence="1">
    <location>
        <begin position="274"/>
        <end position="284"/>
    </location>
</feature>
<accession>F4L7X8</accession>
<reference key="2">
    <citation type="submission" date="2011-04" db="EMBL/GenBank/DDBJ databases">
        <title>Complete sequence of plasmid 1 of Haliscomenobacter hydrossis DSM 1100.</title>
        <authorList>
            <consortium name="US DOE Joint Genome Institute (JGI-PGF)"/>
            <person name="Lucas S."/>
            <person name="Han J."/>
            <person name="Lapidus A."/>
            <person name="Bruce D."/>
            <person name="Goodwin L."/>
            <person name="Pitluck S."/>
            <person name="Peters L."/>
            <person name="Kyrpides N."/>
            <person name="Mavromatis K."/>
            <person name="Ivanova N."/>
            <person name="Ovchinnikova G."/>
            <person name="Pagani I."/>
            <person name="Daligault H."/>
            <person name="Detter J.C."/>
            <person name="Han C."/>
            <person name="Land M."/>
            <person name="Hauser L."/>
            <person name="Markowitz V."/>
            <person name="Cheng J.-F."/>
            <person name="Hugenholtz P."/>
            <person name="Woyke T."/>
            <person name="Wu D."/>
            <person name="Verbarg S."/>
            <person name="Frueling A."/>
            <person name="Brambilla E."/>
            <person name="Klenk H.-P."/>
            <person name="Eisen J.A."/>
        </authorList>
    </citation>
    <scope>NUCLEOTIDE SEQUENCE</scope>
    <source>
        <strain>DSM 1100</strain>
    </source>
</reference>
<evidence type="ECO:0000313" key="3">
    <source>
        <dbReference type="Proteomes" id="UP000008461"/>
    </source>
</evidence>
<keyword evidence="3" id="KW-1185">Reference proteome</keyword>
<feature type="region of interest" description="Disordered" evidence="1">
    <location>
        <begin position="218"/>
        <end position="297"/>
    </location>
</feature>
<protein>
    <submittedName>
        <fullName evidence="2">Uncharacterized protein</fullName>
    </submittedName>
</protein>
<geneLocation type="plasmid" evidence="2 3">
    <name>pHALHY01</name>
</geneLocation>
<keyword evidence="2" id="KW-0614">Plasmid</keyword>
<name>F4L7X8_HALH1</name>
<dbReference type="AlphaFoldDB" id="F4L7X8"/>
<gene>
    <name evidence="2" type="ordered locus">Halhy_6670</name>
</gene>
<dbReference type="OrthoDB" id="1158125at2"/>
<sequence length="497" mass="55513">MKTPSEKSLTYHEQTVFHVKWAKSKNLLAAHFLTYNTNRPLAQQLRSAHQALAEKLLYLYSVSIHYHQAYVAQLVPGTTPLPALWTNNVQLSQMLTCSERTVQNLRQRLRNAGIITREVWHGTNCQYELYLSPQILHLQRGGDPDNQVDAFFVAPGPTASTSSPQTLPHTVTSITVLETNKLNKLSGAPFQQAVENESFTKLNPVGQLKNSVEKPEMLVENSPPGCVLGTSPELFSGYETTSDSDLETPPPFAAAPPKSHATPERRRRTPPKVTPQVPKVSKVVNETSSAAAPKPALEQNLTLPEKLPPTLTAVYAGLSPTDQLLLDRQVSRLASVASTVLYADRWICDPEHERMRIALAEYLRYAPAANYTRGANEVVERMHLVRRWIDAGLANGQKRWVPLPSLYFDVRNPQGFKATKAWFKKHQQAKIAIKDRELLTKAVNFYLASLRPEATIAPVEAYRRVTQTLGKRKAALVQIFHTEIQNTVPHVNSNHAA</sequence>
<dbReference type="HOGENOM" id="CLU_656939_0_0_10"/>
<organism evidence="2 3">
    <name type="scientific">Haliscomenobacter hydrossis (strain ATCC 27775 / DSM 1100 / LMG 10767 / O)</name>
    <dbReference type="NCBI Taxonomy" id="760192"/>
    <lineage>
        <taxon>Bacteria</taxon>
        <taxon>Pseudomonadati</taxon>
        <taxon>Bacteroidota</taxon>
        <taxon>Saprospiria</taxon>
        <taxon>Saprospirales</taxon>
        <taxon>Haliscomenobacteraceae</taxon>
        <taxon>Haliscomenobacter</taxon>
    </lineage>
</organism>
<evidence type="ECO:0000256" key="1">
    <source>
        <dbReference type="SAM" id="MobiDB-lite"/>
    </source>
</evidence>
<dbReference type="RefSeq" id="WP_013769003.1">
    <property type="nucleotide sequence ID" value="NC_015511.1"/>
</dbReference>
<evidence type="ECO:0000313" key="2">
    <source>
        <dbReference type="EMBL" id="AEE54486.1"/>
    </source>
</evidence>
<dbReference type="EMBL" id="CP002692">
    <property type="protein sequence ID" value="AEE54486.1"/>
    <property type="molecule type" value="Genomic_DNA"/>
</dbReference>
<dbReference type="Proteomes" id="UP000008461">
    <property type="component" value="Plasmid pHALHY01"/>
</dbReference>
<proteinExistence type="predicted"/>
<dbReference type="KEGG" id="hhy:Halhy_6670"/>
<reference evidence="2 3" key="1">
    <citation type="journal article" date="2011" name="Stand. Genomic Sci.">
        <title>Complete genome sequence of Haliscomenobacter hydrossis type strain (O).</title>
        <authorList>
            <consortium name="US DOE Joint Genome Institute (JGI-PGF)"/>
            <person name="Daligault H."/>
            <person name="Lapidus A."/>
            <person name="Zeytun A."/>
            <person name="Nolan M."/>
            <person name="Lucas S."/>
            <person name="Del Rio T.G."/>
            <person name="Tice H."/>
            <person name="Cheng J.F."/>
            <person name="Tapia R."/>
            <person name="Han C."/>
            <person name="Goodwin L."/>
            <person name="Pitluck S."/>
            <person name="Liolios K."/>
            <person name="Pagani I."/>
            <person name="Ivanova N."/>
            <person name="Huntemann M."/>
            <person name="Mavromatis K."/>
            <person name="Mikhailova N."/>
            <person name="Pati A."/>
            <person name="Chen A."/>
            <person name="Palaniappan K."/>
            <person name="Land M."/>
            <person name="Hauser L."/>
            <person name="Brambilla E.M."/>
            <person name="Rohde M."/>
            <person name="Verbarg S."/>
            <person name="Goker M."/>
            <person name="Bristow J."/>
            <person name="Eisen J.A."/>
            <person name="Markowitz V."/>
            <person name="Hugenholtz P."/>
            <person name="Kyrpides N.C."/>
            <person name="Klenk H.P."/>
            <person name="Woyke T."/>
        </authorList>
    </citation>
    <scope>NUCLEOTIDE SEQUENCE [LARGE SCALE GENOMIC DNA]</scope>
    <source>
        <strain evidence="3">ATCC 27775 / DSM 1100 / LMG 10767 / O</strain>
        <plasmid evidence="3">Plasmid pHALHY01</plasmid>
    </source>
</reference>